<dbReference type="InterPro" id="IPR009003">
    <property type="entry name" value="Peptidase_S1_PA"/>
</dbReference>
<dbReference type="GO" id="GO:0004252">
    <property type="term" value="F:serine-type endopeptidase activity"/>
    <property type="evidence" value="ECO:0007669"/>
    <property type="project" value="InterPro"/>
</dbReference>
<evidence type="ECO:0000313" key="4">
    <source>
        <dbReference type="EMBL" id="KFD45483.1"/>
    </source>
</evidence>
<feature type="domain" description="Peptidase S1" evidence="3">
    <location>
        <begin position="395"/>
        <end position="529"/>
    </location>
</feature>
<name>A0A085LKI7_9BILA</name>
<feature type="region of interest" description="Disordered" evidence="2">
    <location>
        <begin position="196"/>
        <end position="255"/>
    </location>
</feature>
<proteinExistence type="predicted"/>
<evidence type="ECO:0000256" key="1">
    <source>
        <dbReference type="ARBA" id="ARBA00023157"/>
    </source>
</evidence>
<evidence type="ECO:0000313" key="5">
    <source>
        <dbReference type="Proteomes" id="UP000030764"/>
    </source>
</evidence>
<dbReference type="InterPro" id="IPR043504">
    <property type="entry name" value="Peptidase_S1_PA_chymotrypsin"/>
</dbReference>
<feature type="compositionally biased region" description="Low complexity" evidence="2">
    <location>
        <begin position="561"/>
        <end position="573"/>
    </location>
</feature>
<feature type="compositionally biased region" description="Pro residues" evidence="2">
    <location>
        <begin position="228"/>
        <end position="237"/>
    </location>
</feature>
<dbReference type="GO" id="GO:0006508">
    <property type="term" value="P:proteolysis"/>
    <property type="evidence" value="ECO:0007669"/>
    <property type="project" value="InterPro"/>
</dbReference>
<dbReference type="PANTHER" id="PTHR24250:SF27">
    <property type="entry name" value="ELASTASE 2 LIKE"/>
    <property type="match status" value="1"/>
</dbReference>
<feature type="compositionally biased region" description="Low complexity" evidence="2">
    <location>
        <begin position="199"/>
        <end position="208"/>
    </location>
</feature>
<sequence>MQKRRGTPSSYKVYAGLDRLRLFPNKGQSAEPKGIRIMPYNAVNENIWNGIALVTLKKPFVFNKEVSPVCVEHVYSVPSDTSKCFASTYHSGRLNEEVVRMVPGSVCNFGHFPKLAKTKGLCSHHDRAETEKSLGGPLVCLVNEKAYQYGVYLSELITKKAFSFQKQSLHFYGAVATVFDRSPANVYRFIELGLNQKPSSSKKSSSSSEETPQQGCKQPPLINKPQKPGKPAPPPCSKPTKPTQTTPPIQQRPVYCGDTTTFGRTVESYVIGNNAQDMFPWNVIITSRIKGSTKCIGSLVHKGSYRQIVNASDVIITAADCFIKLLHQVQASISQIEAACLCQFPTIFTPEKLRYTPASAKSKLRVYANSPRFSRLKRRGIKVKIAEVSLYGLPWGNKETRRGIAILKLERPLSRTDNVVPVCLAERDSVPPPSASCYVTHYDKREHRMDEEIVMIPRNAHCLAAGSKASEYRGVCAMEEKKKQYIQLGSPMVCLVQGRVYQYGVYLNQLSLKINEKVKQNLGFYSEINVAHDVFSGRKVQTLPENVAHPPGAKPHKPIRASSSSSSSSSSASRETHRRRLSQIPDVYI</sequence>
<accession>A0A085LKI7</accession>
<dbReference type="InterPro" id="IPR001254">
    <property type="entry name" value="Trypsin_dom"/>
</dbReference>
<feature type="compositionally biased region" description="Low complexity" evidence="2">
    <location>
        <begin position="238"/>
        <end position="253"/>
    </location>
</feature>
<dbReference type="SUPFAM" id="SSF50494">
    <property type="entry name" value="Trypsin-like serine proteases"/>
    <property type="match status" value="2"/>
</dbReference>
<dbReference type="Pfam" id="PF00089">
    <property type="entry name" value="Trypsin"/>
    <property type="match status" value="1"/>
</dbReference>
<keyword evidence="1" id="KW-1015">Disulfide bond</keyword>
<organism evidence="4 5">
    <name type="scientific">Trichuris suis</name>
    <name type="common">pig whipworm</name>
    <dbReference type="NCBI Taxonomy" id="68888"/>
    <lineage>
        <taxon>Eukaryota</taxon>
        <taxon>Metazoa</taxon>
        <taxon>Ecdysozoa</taxon>
        <taxon>Nematoda</taxon>
        <taxon>Enoplea</taxon>
        <taxon>Dorylaimia</taxon>
        <taxon>Trichinellida</taxon>
        <taxon>Trichuridae</taxon>
        <taxon>Trichuris</taxon>
    </lineage>
</organism>
<dbReference type="Gene3D" id="2.40.10.10">
    <property type="entry name" value="Trypsin-like serine proteases"/>
    <property type="match status" value="2"/>
</dbReference>
<evidence type="ECO:0000259" key="3">
    <source>
        <dbReference type="Pfam" id="PF00089"/>
    </source>
</evidence>
<dbReference type="AlphaFoldDB" id="A0A085LKI7"/>
<feature type="region of interest" description="Disordered" evidence="2">
    <location>
        <begin position="544"/>
        <end position="589"/>
    </location>
</feature>
<reference evidence="4 5" key="1">
    <citation type="journal article" date="2014" name="Nat. Genet.">
        <title>Genome and transcriptome of the porcine whipworm Trichuris suis.</title>
        <authorList>
            <person name="Jex A.R."/>
            <person name="Nejsum P."/>
            <person name="Schwarz E.M."/>
            <person name="Hu L."/>
            <person name="Young N.D."/>
            <person name="Hall R.S."/>
            <person name="Korhonen P.K."/>
            <person name="Liao S."/>
            <person name="Thamsborg S."/>
            <person name="Xia J."/>
            <person name="Xu P."/>
            <person name="Wang S."/>
            <person name="Scheerlinck J.P."/>
            <person name="Hofmann A."/>
            <person name="Sternberg P.W."/>
            <person name="Wang J."/>
            <person name="Gasser R.B."/>
        </authorList>
    </citation>
    <scope>NUCLEOTIDE SEQUENCE [LARGE SCALE GENOMIC DNA]</scope>
    <source>
        <strain evidence="4">DCEP-RM93M</strain>
    </source>
</reference>
<protein>
    <recommendedName>
        <fullName evidence="3">Peptidase S1 domain-containing protein</fullName>
    </recommendedName>
</protein>
<gene>
    <name evidence="4" type="ORF">M513_13638</name>
</gene>
<dbReference type="Proteomes" id="UP000030764">
    <property type="component" value="Unassembled WGS sequence"/>
</dbReference>
<keyword evidence="5" id="KW-1185">Reference proteome</keyword>
<feature type="non-terminal residue" evidence="4">
    <location>
        <position position="589"/>
    </location>
</feature>
<dbReference type="EMBL" id="KL363480">
    <property type="protein sequence ID" value="KFD45483.1"/>
    <property type="molecule type" value="Genomic_DNA"/>
</dbReference>
<evidence type="ECO:0000256" key="2">
    <source>
        <dbReference type="SAM" id="MobiDB-lite"/>
    </source>
</evidence>
<dbReference type="PANTHER" id="PTHR24250">
    <property type="entry name" value="CHYMOTRYPSIN-RELATED"/>
    <property type="match status" value="1"/>
</dbReference>